<dbReference type="Gene3D" id="3.90.550.10">
    <property type="entry name" value="Spore Coat Polysaccharide Biosynthesis Protein SpsA, Chain A"/>
    <property type="match status" value="1"/>
</dbReference>
<feature type="domain" description="Streptomycin biosynthesis protein StrF" evidence="1">
    <location>
        <begin position="7"/>
        <end position="218"/>
    </location>
</feature>
<evidence type="ECO:0000313" key="2">
    <source>
        <dbReference type="EMBL" id="MBC8563559.1"/>
    </source>
</evidence>
<reference evidence="2 3" key="1">
    <citation type="submission" date="2020-08" db="EMBL/GenBank/DDBJ databases">
        <title>Genome public.</title>
        <authorList>
            <person name="Liu C."/>
            <person name="Sun Q."/>
        </authorList>
    </citation>
    <scope>NUCLEOTIDE SEQUENCE [LARGE SCALE GENOMIC DNA]</scope>
    <source>
        <strain evidence="2 3">NSJ-37</strain>
    </source>
</reference>
<keyword evidence="3" id="KW-1185">Reference proteome</keyword>
<organism evidence="2 3">
    <name type="scientific">Jutongia huaianensis</name>
    <dbReference type="NCBI Taxonomy" id="2763668"/>
    <lineage>
        <taxon>Bacteria</taxon>
        <taxon>Bacillati</taxon>
        <taxon>Bacillota</taxon>
        <taxon>Clostridia</taxon>
        <taxon>Lachnospirales</taxon>
        <taxon>Lachnospiraceae</taxon>
        <taxon>Jutongia</taxon>
    </lineage>
</organism>
<dbReference type="InterPro" id="IPR059123">
    <property type="entry name" value="StrF_dom"/>
</dbReference>
<dbReference type="InterPro" id="IPR029044">
    <property type="entry name" value="Nucleotide-diphossugar_trans"/>
</dbReference>
<evidence type="ECO:0000313" key="3">
    <source>
        <dbReference type="Proteomes" id="UP000606193"/>
    </source>
</evidence>
<sequence length="363" mass="41967">MDTNKVSFIVCTNDEAALYECTLYIKQLAIPEGFSIDIIPIRNAESMAQGYNQAMKASDAKYKVYLHQDVLILNKNFIADILTVFQKNNKIGLIGMVGTKQLHSNGCMWSNAMRTGAVRSHCISTVDDYFNIPVSPARMYSPVEAIDGLLMATSQDIPWRSDLFTGWDFYDISQSKEFSRAGYLIAVPYQSSPWALHDTGFMNLKNYHRYRKVFLEEYYPQNQTEIDDCSKYITPADSTHETKTQASVTLLELLNNHNYDQALIFVQENLAQNQENELFCILTIFLQIYQLEKQAGLFEIFAPLETKNLSIDSWLPAHYAQICRHLWRLEYLLPEKEQEAARHYFNIWQVSEIAQDYMRNLCV</sequence>
<comment type="caution">
    <text evidence="2">The sequence shown here is derived from an EMBL/GenBank/DDBJ whole genome shotgun (WGS) entry which is preliminary data.</text>
</comment>
<proteinExistence type="predicted"/>
<dbReference type="SUPFAM" id="SSF53448">
    <property type="entry name" value="Nucleotide-diphospho-sugar transferases"/>
    <property type="match status" value="1"/>
</dbReference>
<dbReference type="Pfam" id="PF13712">
    <property type="entry name" value="Glyco_tranf_2_5"/>
    <property type="match status" value="1"/>
</dbReference>
<dbReference type="Proteomes" id="UP000606193">
    <property type="component" value="Unassembled WGS sequence"/>
</dbReference>
<dbReference type="EMBL" id="JACRSX010000026">
    <property type="protein sequence ID" value="MBC8563559.1"/>
    <property type="molecule type" value="Genomic_DNA"/>
</dbReference>
<evidence type="ECO:0000259" key="1">
    <source>
        <dbReference type="Pfam" id="PF13712"/>
    </source>
</evidence>
<gene>
    <name evidence="2" type="ORF">H8704_13160</name>
</gene>
<protein>
    <recommendedName>
        <fullName evidence="1">Streptomycin biosynthesis protein StrF domain-containing protein</fullName>
    </recommendedName>
</protein>
<name>A0ABR7N4T0_9FIRM</name>
<dbReference type="RefSeq" id="WP_249298574.1">
    <property type="nucleotide sequence ID" value="NZ_JACRSX010000026.1"/>
</dbReference>
<accession>A0ABR7N4T0</accession>